<evidence type="ECO:0000256" key="5">
    <source>
        <dbReference type="ARBA" id="ARBA00022842"/>
    </source>
</evidence>
<dbReference type="NCBIfam" id="TIGR02665">
    <property type="entry name" value="molyb_mobA"/>
    <property type="match status" value="1"/>
</dbReference>
<feature type="domain" description="MobA-like NTP transferase" evidence="9">
    <location>
        <begin position="16"/>
        <end position="172"/>
    </location>
</feature>
<keyword evidence="11" id="KW-1185">Reference proteome</keyword>
<dbReference type="InterPro" id="IPR029044">
    <property type="entry name" value="Nucleotide-diphossugar_trans"/>
</dbReference>
<feature type="binding site" evidence="8">
    <location>
        <position position="78"/>
    </location>
    <ligand>
        <name>GTP</name>
        <dbReference type="ChEBI" id="CHEBI:37565"/>
    </ligand>
</feature>
<dbReference type="Proteomes" id="UP000581135">
    <property type="component" value="Unassembled WGS sequence"/>
</dbReference>
<keyword evidence="4 8" id="KW-0547">Nucleotide-binding</keyword>
<dbReference type="EMBL" id="JACHXA010000003">
    <property type="protein sequence ID" value="MBB3065136.1"/>
    <property type="molecule type" value="Genomic_DNA"/>
</dbReference>
<keyword evidence="2 8" id="KW-0808">Transferase</keyword>
<dbReference type="AlphaFoldDB" id="A0A839SUM2"/>
<dbReference type="InterPro" id="IPR013482">
    <property type="entry name" value="Molybde_CF_guanTrfase"/>
</dbReference>
<dbReference type="EC" id="2.7.7.77" evidence="8"/>
<keyword evidence="6 8" id="KW-0342">GTP-binding</keyword>
<dbReference type="GO" id="GO:1902758">
    <property type="term" value="P:bis(molybdopterin guanine dinucleotide)molybdenum biosynthetic process"/>
    <property type="evidence" value="ECO:0007669"/>
    <property type="project" value="TreeGrafter"/>
</dbReference>
<dbReference type="PANTHER" id="PTHR19136:SF81">
    <property type="entry name" value="MOLYBDENUM COFACTOR GUANYLYLTRANSFERASE"/>
    <property type="match status" value="1"/>
</dbReference>
<comment type="subunit">
    <text evidence="8">Monomer.</text>
</comment>
<comment type="caution">
    <text evidence="10">The sequence shown here is derived from an EMBL/GenBank/DDBJ whole genome shotgun (WGS) entry which is preliminary data.</text>
</comment>
<comment type="catalytic activity">
    <reaction evidence="8">
        <text>Mo-molybdopterin + GTP + H(+) = Mo-molybdopterin guanine dinucleotide + diphosphate</text>
        <dbReference type="Rhea" id="RHEA:34243"/>
        <dbReference type="ChEBI" id="CHEBI:15378"/>
        <dbReference type="ChEBI" id="CHEBI:33019"/>
        <dbReference type="ChEBI" id="CHEBI:37565"/>
        <dbReference type="ChEBI" id="CHEBI:71302"/>
        <dbReference type="ChEBI" id="CHEBI:71310"/>
        <dbReference type="EC" id="2.7.7.77"/>
    </reaction>
</comment>
<dbReference type="PANTHER" id="PTHR19136">
    <property type="entry name" value="MOLYBDENUM COFACTOR GUANYLYLTRANSFERASE"/>
    <property type="match status" value="1"/>
</dbReference>
<dbReference type="SUPFAM" id="SSF53448">
    <property type="entry name" value="Nucleotide-diphospho-sugar transferases"/>
    <property type="match status" value="1"/>
</dbReference>
<keyword evidence="3 8" id="KW-0479">Metal-binding</keyword>
<comment type="subcellular location">
    <subcellularLocation>
        <location evidence="8">Cytoplasm</location>
    </subcellularLocation>
</comment>
<evidence type="ECO:0000313" key="10">
    <source>
        <dbReference type="EMBL" id="MBB3065136.1"/>
    </source>
</evidence>
<keyword evidence="1 8" id="KW-0963">Cytoplasm</keyword>
<dbReference type="Pfam" id="PF12804">
    <property type="entry name" value="NTP_transf_3"/>
    <property type="match status" value="1"/>
</dbReference>
<organism evidence="10 11">
    <name type="scientific">Limibacillus halophilus</name>
    <dbReference type="NCBI Taxonomy" id="1579333"/>
    <lineage>
        <taxon>Bacteria</taxon>
        <taxon>Pseudomonadati</taxon>
        <taxon>Pseudomonadota</taxon>
        <taxon>Alphaproteobacteria</taxon>
        <taxon>Rhodospirillales</taxon>
        <taxon>Rhodovibrionaceae</taxon>
        <taxon>Limibacillus</taxon>
    </lineage>
</organism>
<comment type="cofactor">
    <cofactor evidence="8">
        <name>Mg(2+)</name>
        <dbReference type="ChEBI" id="CHEBI:18420"/>
    </cofactor>
</comment>
<evidence type="ECO:0000256" key="6">
    <source>
        <dbReference type="ARBA" id="ARBA00023134"/>
    </source>
</evidence>
<evidence type="ECO:0000256" key="3">
    <source>
        <dbReference type="ARBA" id="ARBA00022723"/>
    </source>
</evidence>
<evidence type="ECO:0000256" key="7">
    <source>
        <dbReference type="ARBA" id="ARBA00023150"/>
    </source>
</evidence>
<dbReference type="GO" id="GO:0061603">
    <property type="term" value="F:molybdenum cofactor guanylyltransferase activity"/>
    <property type="evidence" value="ECO:0007669"/>
    <property type="project" value="UniProtKB-EC"/>
</dbReference>
<gene>
    <name evidence="8" type="primary">mobA</name>
    <name evidence="10" type="ORF">FHR98_001415</name>
</gene>
<feature type="binding site" evidence="8">
    <location>
        <position position="113"/>
    </location>
    <ligand>
        <name>GTP</name>
        <dbReference type="ChEBI" id="CHEBI:37565"/>
    </ligand>
</feature>
<dbReference type="InterPro" id="IPR025877">
    <property type="entry name" value="MobA-like_NTP_Trfase"/>
</dbReference>
<evidence type="ECO:0000256" key="1">
    <source>
        <dbReference type="ARBA" id="ARBA00022490"/>
    </source>
</evidence>
<dbReference type="GO" id="GO:0046872">
    <property type="term" value="F:metal ion binding"/>
    <property type="evidence" value="ECO:0007669"/>
    <property type="project" value="UniProtKB-KW"/>
</dbReference>
<dbReference type="RefSeq" id="WP_246377556.1">
    <property type="nucleotide sequence ID" value="NZ_JACHXA010000003.1"/>
</dbReference>
<reference evidence="10 11" key="1">
    <citation type="submission" date="2020-08" db="EMBL/GenBank/DDBJ databases">
        <title>Genomic Encyclopedia of Type Strains, Phase III (KMG-III): the genomes of soil and plant-associated and newly described type strains.</title>
        <authorList>
            <person name="Whitman W."/>
        </authorList>
    </citation>
    <scope>NUCLEOTIDE SEQUENCE [LARGE SCALE GENOMIC DNA]</scope>
    <source>
        <strain evidence="10 11">CECT 8803</strain>
    </source>
</reference>
<name>A0A839SUM2_9PROT</name>
<dbReference type="GO" id="GO:0005525">
    <property type="term" value="F:GTP binding"/>
    <property type="evidence" value="ECO:0007669"/>
    <property type="project" value="UniProtKB-UniRule"/>
</dbReference>
<evidence type="ECO:0000259" key="9">
    <source>
        <dbReference type="Pfam" id="PF12804"/>
    </source>
</evidence>
<comment type="caution">
    <text evidence="8">Lacks conserved residue(s) required for the propagation of feature annotation.</text>
</comment>
<comment type="domain">
    <text evidence="8">The N-terminal domain determines nucleotide recognition and specific binding, while the C-terminal domain determines the specific binding to the target protein.</text>
</comment>
<evidence type="ECO:0000256" key="2">
    <source>
        <dbReference type="ARBA" id="ARBA00022679"/>
    </source>
</evidence>
<keyword evidence="5 8" id="KW-0460">Magnesium</keyword>
<evidence type="ECO:0000256" key="4">
    <source>
        <dbReference type="ARBA" id="ARBA00022741"/>
    </source>
</evidence>
<comment type="function">
    <text evidence="8">Transfers a GMP moiety from GTP to Mo-molybdopterin (Mo-MPT) cofactor (Moco or molybdenum cofactor) to form Mo-molybdopterin guanine dinucleotide (Mo-MGD) cofactor.</text>
</comment>
<keyword evidence="10" id="KW-0548">Nucleotidyltransferase</keyword>
<accession>A0A839SUM2</accession>
<proteinExistence type="inferred from homology"/>
<feature type="binding site" evidence="8">
    <location>
        <position position="32"/>
    </location>
    <ligand>
        <name>GTP</name>
        <dbReference type="ChEBI" id="CHEBI:37565"/>
    </ligand>
</feature>
<feature type="binding site" evidence="8">
    <location>
        <position position="113"/>
    </location>
    <ligand>
        <name>Mg(2+)</name>
        <dbReference type="ChEBI" id="CHEBI:18420"/>
    </ligand>
</feature>
<dbReference type="GO" id="GO:0005737">
    <property type="term" value="C:cytoplasm"/>
    <property type="evidence" value="ECO:0007669"/>
    <property type="project" value="UniProtKB-SubCell"/>
</dbReference>
<protein>
    <recommendedName>
        <fullName evidence="8">Molybdenum cofactor guanylyltransferase</fullName>
        <shortName evidence="8">MoCo guanylyltransferase</shortName>
        <ecNumber evidence="8">2.7.7.77</ecNumber>
    </recommendedName>
    <alternativeName>
        <fullName evidence="8">GTP:molybdopterin guanylyltransferase</fullName>
    </alternativeName>
    <alternativeName>
        <fullName evidence="8">Mo-MPT guanylyltransferase</fullName>
    </alternativeName>
    <alternativeName>
        <fullName evidence="8">Molybdopterin guanylyltransferase</fullName>
    </alternativeName>
    <alternativeName>
        <fullName evidence="8">Molybdopterin-guanine dinucleotide synthase</fullName>
        <shortName evidence="8">MGD synthase</shortName>
    </alternativeName>
</protein>
<dbReference type="HAMAP" id="MF_00316">
    <property type="entry name" value="MobA"/>
    <property type="match status" value="1"/>
</dbReference>
<evidence type="ECO:0000256" key="8">
    <source>
        <dbReference type="HAMAP-Rule" id="MF_00316"/>
    </source>
</evidence>
<sequence length="215" mass="23505">MTEISPGSGESTGVCGVLMAGGLSRRMGGGDKCLRLLGKKTILSHIIERVGPQVDRLVLNANGEADRFQNYGLPVVADVVEGFAGPLAGVLTGMEWAARAAPDCEWLLSVPCDAPFLPQDLAARLMEGLREEGAEMACAVSDGRDHPVVALWPLRLRDDLRRAMQEEELRKVDIWTSRYRLARVTFEAQATPAGKLDPFFNTNRPEDLAEAERFL</sequence>
<keyword evidence="7 8" id="KW-0501">Molybdenum cofactor biosynthesis</keyword>
<evidence type="ECO:0000313" key="11">
    <source>
        <dbReference type="Proteomes" id="UP000581135"/>
    </source>
</evidence>
<dbReference type="CDD" id="cd02503">
    <property type="entry name" value="MobA"/>
    <property type="match status" value="1"/>
</dbReference>
<dbReference type="Gene3D" id="3.90.550.10">
    <property type="entry name" value="Spore Coat Polysaccharide Biosynthesis Protein SpsA, Chain A"/>
    <property type="match status" value="1"/>
</dbReference>
<feature type="binding site" evidence="8">
    <location>
        <position position="60"/>
    </location>
    <ligand>
        <name>GTP</name>
        <dbReference type="ChEBI" id="CHEBI:37565"/>
    </ligand>
</feature>
<comment type="similarity">
    <text evidence="8">Belongs to the MobA family.</text>
</comment>